<protein>
    <recommendedName>
        <fullName evidence="4">Integral membrane protein</fullName>
    </recommendedName>
</protein>
<feature type="transmembrane region" description="Helical" evidence="1">
    <location>
        <begin position="57"/>
        <end position="78"/>
    </location>
</feature>
<evidence type="ECO:0008006" key="4">
    <source>
        <dbReference type="Google" id="ProtNLM"/>
    </source>
</evidence>
<feature type="transmembrane region" description="Helical" evidence="1">
    <location>
        <begin position="119"/>
        <end position="139"/>
    </location>
</feature>
<keyword evidence="3" id="KW-1185">Reference proteome</keyword>
<proteinExistence type="predicted"/>
<dbReference type="Proteomes" id="UP001501638">
    <property type="component" value="Unassembled WGS sequence"/>
</dbReference>
<feature type="transmembrane region" description="Helical" evidence="1">
    <location>
        <begin position="90"/>
        <end position="113"/>
    </location>
</feature>
<gene>
    <name evidence="2" type="ORF">GCM10010405_38150</name>
</gene>
<evidence type="ECO:0000313" key="3">
    <source>
        <dbReference type="Proteomes" id="UP001501638"/>
    </source>
</evidence>
<evidence type="ECO:0000313" key="2">
    <source>
        <dbReference type="EMBL" id="GAA2450820.1"/>
    </source>
</evidence>
<reference evidence="2 3" key="1">
    <citation type="journal article" date="2019" name="Int. J. Syst. Evol. Microbiol.">
        <title>The Global Catalogue of Microorganisms (GCM) 10K type strain sequencing project: providing services to taxonomists for standard genome sequencing and annotation.</title>
        <authorList>
            <consortium name="The Broad Institute Genomics Platform"/>
            <consortium name="The Broad Institute Genome Sequencing Center for Infectious Disease"/>
            <person name="Wu L."/>
            <person name="Ma J."/>
        </authorList>
    </citation>
    <scope>NUCLEOTIDE SEQUENCE [LARGE SCALE GENOMIC DNA]</scope>
    <source>
        <strain evidence="2 3">JCM 6305</strain>
    </source>
</reference>
<organism evidence="2 3">
    <name type="scientific">Streptomyces macrosporus</name>
    <dbReference type="NCBI Taxonomy" id="44032"/>
    <lineage>
        <taxon>Bacteria</taxon>
        <taxon>Bacillati</taxon>
        <taxon>Actinomycetota</taxon>
        <taxon>Actinomycetes</taxon>
        <taxon>Kitasatosporales</taxon>
        <taxon>Streptomycetaceae</taxon>
        <taxon>Streptomyces</taxon>
    </lineage>
</organism>
<dbReference type="RefSeq" id="WP_344324666.1">
    <property type="nucleotide sequence ID" value="NZ_BAAASZ010000026.1"/>
</dbReference>
<dbReference type="EMBL" id="BAAASZ010000026">
    <property type="protein sequence ID" value="GAA2450820.1"/>
    <property type="molecule type" value="Genomic_DNA"/>
</dbReference>
<keyword evidence="1" id="KW-0812">Transmembrane</keyword>
<keyword evidence="1" id="KW-0472">Membrane</keyword>
<keyword evidence="1" id="KW-1133">Transmembrane helix</keyword>
<evidence type="ECO:0000256" key="1">
    <source>
        <dbReference type="SAM" id="Phobius"/>
    </source>
</evidence>
<name>A0ABN3K6A6_9ACTN</name>
<sequence>MSATSLGTLGATRPGTAGPPLVWLRRLLALDAAVTTVNGLAYLALPGLLGRLLGVDAGLLTGLGVFLLLYGAGVGVLASRPAPPALGVRLVVEGNLLWALAGVAALVLGLPAPTTAGPVWIPLQAAVVAALAVGQYLTLRAAARPDR</sequence>
<accession>A0ABN3K6A6</accession>
<comment type="caution">
    <text evidence="2">The sequence shown here is derived from an EMBL/GenBank/DDBJ whole genome shotgun (WGS) entry which is preliminary data.</text>
</comment>